<keyword evidence="1" id="KW-1133">Transmembrane helix</keyword>
<evidence type="ECO:0000313" key="2">
    <source>
        <dbReference type="EMBL" id="CAI9772274.1"/>
    </source>
</evidence>
<reference evidence="2" key="1">
    <citation type="submission" date="2023-05" db="EMBL/GenBank/DDBJ databases">
        <authorList>
            <person name="Huff M."/>
        </authorList>
    </citation>
    <scope>NUCLEOTIDE SEQUENCE</scope>
</reference>
<protein>
    <submittedName>
        <fullName evidence="2">Uncharacterized protein</fullName>
    </submittedName>
</protein>
<organism evidence="2 3">
    <name type="scientific">Fraxinus pennsylvanica</name>
    <dbReference type="NCBI Taxonomy" id="56036"/>
    <lineage>
        <taxon>Eukaryota</taxon>
        <taxon>Viridiplantae</taxon>
        <taxon>Streptophyta</taxon>
        <taxon>Embryophyta</taxon>
        <taxon>Tracheophyta</taxon>
        <taxon>Spermatophyta</taxon>
        <taxon>Magnoliopsida</taxon>
        <taxon>eudicotyledons</taxon>
        <taxon>Gunneridae</taxon>
        <taxon>Pentapetalae</taxon>
        <taxon>asterids</taxon>
        <taxon>lamiids</taxon>
        <taxon>Lamiales</taxon>
        <taxon>Oleaceae</taxon>
        <taxon>Oleeae</taxon>
        <taxon>Fraxinus</taxon>
    </lineage>
</organism>
<evidence type="ECO:0000313" key="3">
    <source>
        <dbReference type="Proteomes" id="UP000834106"/>
    </source>
</evidence>
<name>A0AAD1ZMP6_9LAMI</name>
<feature type="transmembrane region" description="Helical" evidence="1">
    <location>
        <begin position="251"/>
        <end position="271"/>
    </location>
</feature>
<accession>A0AAD1ZMP6</accession>
<dbReference type="EMBL" id="OU503047">
    <property type="protein sequence ID" value="CAI9772274.1"/>
    <property type="molecule type" value="Genomic_DNA"/>
</dbReference>
<dbReference type="Proteomes" id="UP000834106">
    <property type="component" value="Chromosome 12"/>
</dbReference>
<gene>
    <name evidence="2" type="ORF">FPE_LOCUS19704</name>
</gene>
<evidence type="ECO:0000256" key="1">
    <source>
        <dbReference type="SAM" id="Phobius"/>
    </source>
</evidence>
<keyword evidence="1" id="KW-0812">Transmembrane</keyword>
<keyword evidence="3" id="KW-1185">Reference proteome</keyword>
<keyword evidence="1" id="KW-0472">Membrane</keyword>
<proteinExistence type="predicted"/>
<dbReference type="AlphaFoldDB" id="A0AAD1ZMP6"/>
<sequence length="275" mass="31929">MESVLPLVTLLRNETGHSIDFSIEESSCPIPSMGPGGRRRVNLSQIVNICRRRQSTSWLIKVLINQKLTGMTLEPGNFFKHVQILFKFRINEKGKLILIAEGIKEKNIDRILRLSSIGFLLGRNIIWSRRKYVLIAYAPVESPMNMQQMREENGLRLDNDRDAFIQSNKVVSPERKTTATYTPLDRSKHDTFETKMLNSSQMEPLEREGNGPDFHHHHHHYQQQFTEHMEYENDHLPHSSHIPNKDTTDHIFLIVFAILLVGFVHILLLGFKFTH</sequence>